<dbReference type="Gene3D" id="3.30.1380.20">
    <property type="entry name" value="Trafficking protein particle complex subunit 3"/>
    <property type="match status" value="1"/>
</dbReference>
<dbReference type="WBParaSite" id="nRc.2.0.1.t24027-RA">
    <property type="protein sequence ID" value="nRc.2.0.1.t24027-RA"/>
    <property type="gene ID" value="nRc.2.0.1.g24027"/>
</dbReference>
<dbReference type="Proteomes" id="UP000887565">
    <property type="component" value="Unplaced"/>
</dbReference>
<dbReference type="GO" id="GO:0005794">
    <property type="term" value="C:Golgi apparatus"/>
    <property type="evidence" value="ECO:0007669"/>
    <property type="project" value="UniProtKB-SubCell"/>
</dbReference>
<dbReference type="AlphaFoldDB" id="A0A915JCY7"/>
<protein>
    <submittedName>
        <fullName evidence="3">Uncharacterized protein</fullName>
    </submittedName>
</protein>
<dbReference type="SUPFAM" id="SSF111126">
    <property type="entry name" value="Ligand-binding domain in the NO signalling and Golgi transport"/>
    <property type="match status" value="1"/>
</dbReference>
<name>A0A915JCY7_ROMCU</name>
<dbReference type="InterPro" id="IPR016721">
    <property type="entry name" value="Bet3"/>
</dbReference>
<reference evidence="3" key="1">
    <citation type="submission" date="2022-11" db="UniProtKB">
        <authorList>
            <consortium name="WormBaseParasite"/>
        </authorList>
    </citation>
    <scope>IDENTIFICATION</scope>
</reference>
<evidence type="ECO:0000313" key="3">
    <source>
        <dbReference type="WBParaSite" id="nRc.2.0.1.t24027-RA"/>
    </source>
</evidence>
<sequence>MSKSLSKPTAEAKKINNELFTLTYGALVAQLIKDYENDEDVNMHLDK</sequence>
<accession>A0A915JCY7</accession>
<dbReference type="GO" id="GO:0048193">
    <property type="term" value="P:Golgi vesicle transport"/>
    <property type="evidence" value="ECO:0007669"/>
    <property type="project" value="InterPro"/>
</dbReference>
<dbReference type="GO" id="GO:0030008">
    <property type="term" value="C:TRAPP complex"/>
    <property type="evidence" value="ECO:0007669"/>
    <property type="project" value="InterPro"/>
</dbReference>
<keyword evidence="2" id="KW-1185">Reference proteome</keyword>
<dbReference type="InterPro" id="IPR024096">
    <property type="entry name" value="NO_sig/Golgi_transp_ligand-bd"/>
</dbReference>
<proteinExistence type="predicted"/>
<comment type="subcellular location">
    <subcellularLocation>
        <location evidence="1">Golgi apparatus</location>
        <location evidence="1">cis-Golgi network</location>
    </subcellularLocation>
</comment>
<dbReference type="PANTHER" id="PTHR13048">
    <property type="entry name" value="TRAFFICKING PROTEIN PARTICLE COMPLEX SUBUNIT 3"/>
    <property type="match status" value="1"/>
</dbReference>
<evidence type="ECO:0000256" key="1">
    <source>
        <dbReference type="ARBA" id="ARBA00004222"/>
    </source>
</evidence>
<organism evidence="2 3">
    <name type="scientific">Romanomermis culicivorax</name>
    <name type="common">Nematode worm</name>
    <dbReference type="NCBI Taxonomy" id="13658"/>
    <lineage>
        <taxon>Eukaryota</taxon>
        <taxon>Metazoa</taxon>
        <taxon>Ecdysozoa</taxon>
        <taxon>Nematoda</taxon>
        <taxon>Enoplea</taxon>
        <taxon>Dorylaimia</taxon>
        <taxon>Mermithida</taxon>
        <taxon>Mermithoidea</taxon>
        <taxon>Mermithidae</taxon>
        <taxon>Romanomermis</taxon>
    </lineage>
</organism>
<evidence type="ECO:0000313" key="2">
    <source>
        <dbReference type="Proteomes" id="UP000887565"/>
    </source>
</evidence>